<dbReference type="GO" id="GO:0004536">
    <property type="term" value="F:DNA nuclease activity"/>
    <property type="evidence" value="ECO:0007669"/>
    <property type="project" value="InterPro"/>
</dbReference>
<feature type="binding site" evidence="4">
    <location>
        <position position="6"/>
    </location>
    <ligand>
        <name>a divalent metal cation</name>
        <dbReference type="ChEBI" id="CHEBI:60240"/>
        <label>1</label>
    </ligand>
</feature>
<dbReference type="NCBIfam" id="TIGR00010">
    <property type="entry name" value="YchF/TatD family DNA exonuclease"/>
    <property type="match status" value="1"/>
</dbReference>
<evidence type="ECO:0000256" key="1">
    <source>
        <dbReference type="ARBA" id="ARBA00009275"/>
    </source>
</evidence>
<organism evidence="5 6">
    <name type="scientific">Aquibium carbonis</name>
    <dbReference type="NCBI Taxonomy" id="2495581"/>
    <lineage>
        <taxon>Bacteria</taxon>
        <taxon>Pseudomonadati</taxon>
        <taxon>Pseudomonadota</taxon>
        <taxon>Alphaproteobacteria</taxon>
        <taxon>Hyphomicrobiales</taxon>
        <taxon>Phyllobacteriaceae</taxon>
        <taxon>Aquibium</taxon>
    </lineage>
</organism>
<evidence type="ECO:0000256" key="3">
    <source>
        <dbReference type="ARBA" id="ARBA00022801"/>
    </source>
</evidence>
<dbReference type="FunFam" id="3.20.20.140:FF:000005">
    <property type="entry name" value="TatD family hydrolase"/>
    <property type="match status" value="1"/>
</dbReference>
<comment type="caution">
    <text evidence="5">The sequence shown here is derived from an EMBL/GenBank/DDBJ whole genome shotgun (WGS) entry which is preliminary data.</text>
</comment>
<dbReference type="OrthoDB" id="9810005at2"/>
<feature type="binding site" evidence="4">
    <location>
        <position position="8"/>
    </location>
    <ligand>
        <name>a divalent metal cation</name>
        <dbReference type="ChEBI" id="CHEBI:60240"/>
        <label>1</label>
    </ligand>
</feature>
<gene>
    <name evidence="5" type="ORF">EJC49_18095</name>
</gene>
<dbReference type="InterPro" id="IPR015991">
    <property type="entry name" value="TatD/YcfH-like"/>
</dbReference>
<sequence>MLVDSHCHLDFPDFAQERDAVIARAAAAGVGMMVTISTRVRRFDEIRAIAEAHDHVWCSVGTHPHNAGEEMEVTTEDLVRLSAHPKVVAIGEAGLDYFYDKAPRDAQAQGLRRHIAAARQTGLPLVIHSRDADDDMAAILKEETGKGAFPFVLHCFSSGAPLAEAGVKLGGYVSFSGILTFRKSTELRDIAARVPHERLLVETDAPYLAPMPHRGQRNEPAYVAHTAGVLAETLGLTAEAIARQTTANFLRLFSKVTPPAGYAA</sequence>
<dbReference type="RefSeq" id="WP_126701352.1">
    <property type="nucleotide sequence ID" value="NZ_RWKW01000070.1"/>
</dbReference>
<keyword evidence="2 4" id="KW-0479">Metal-binding</keyword>
<dbReference type="InterPro" id="IPR001130">
    <property type="entry name" value="TatD-like"/>
</dbReference>
<evidence type="ECO:0000313" key="6">
    <source>
        <dbReference type="Proteomes" id="UP000278398"/>
    </source>
</evidence>
<feature type="binding site" evidence="4">
    <location>
        <position position="204"/>
    </location>
    <ligand>
        <name>a divalent metal cation</name>
        <dbReference type="ChEBI" id="CHEBI:60240"/>
        <label>1</label>
    </ligand>
</feature>
<dbReference type="PANTHER" id="PTHR46124">
    <property type="entry name" value="D-AMINOACYL-TRNA DEACYLASE"/>
    <property type="match status" value="1"/>
</dbReference>
<dbReference type="SUPFAM" id="SSF51556">
    <property type="entry name" value="Metallo-dependent hydrolases"/>
    <property type="match status" value="1"/>
</dbReference>
<protein>
    <submittedName>
        <fullName evidence="5">TatD family deoxyribonuclease</fullName>
    </submittedName>
</protein>
<dbReference type="GO" id="GO:0005829">
    <property type="term" value="C:cytosol"/>
    <property type="evidence" value="ECO:0007669"/>
    <property type="project" value="TreeGrafter"/>
</dbReference>
<keyword evidence="6" id="KW-1185">Reference proteome</keyword>
<dbReference type="PROSITE" id="PS01090">
    <property type="entry name" value="TATD_2"/>
    <property type="match status" value="1"/>
</dbReference>
<dbReference type="PANTHER" id="PTHR46124:SF2">
    <property type="entry name" value="D-AMINOACYL-TRNA DEACYLASE"/>
    <property type="match status" value="1"/>
</dbReference>
<dbReference type="PROSITE" id="PS01137">
    <property type="entry name" value="TATD_1"/>
    <property type="match status" value="1"/>
</dbReference>
<evidence type="ECO:0000256" key="2">
    <source>
        <dbReference type="ARBA" id="ARBA00022723"/>
    </source>
</evidence>
<dbReference type="InterPro" id="IPR032466">
    <property type="entry name" value="Metal_Hydrolase"/>
</dbReference>
<reference evidence="5 6" key="1">
    <citation type="submission" date="2018-12" db="EMBL/GenBank/DDBJ databases">
        <title>Mesorhizobium carbonis sp. nov., isolated from coal mine water.</title>
        <authorList>
            <person name="Xin W."/>
            <person name="Xu Z."/>
            <person name="Xiang F."/>
            <person name="Zhang J."/>
            <person name="Xi L."/>
            <person name="Liu J."/>
        </authorList>
    </citation>
    <scope>NUCLEOTIDE SEQUENCE [LARGE SCALE GENOMIC DNA]</scope>
    <source>
        <strain evidence="5 6">B2.3</strain>
    </source>
</reference>
<dbReference type="CDD" id="cd01310">
    <property type="entry name" value="TatD_DNAse"/>
    <property type="match status" value="1"/>
</dbReference>
<feature type="binding site" evidence="4">
    <location>
        <position position="92"/>
    </location>
    <ligand>
        <name>a divalent metal cation</name>
        <dbReference type="ChEBI" id="CHEBI:60240"/>
        <label>1</label>
    </ligand>
</feature>
<accession>A0A429YU84</accession>
<dbReference type="GO" id="GO:0016788">
    <property type="term" value="F:hydrolase activity, acting on ester bonds"/>
    <property type="evidence" value="ECO:0007669"/>
    <property type="project" value="InterPro"/>
</dbReference>
<dbReference type="Pfam" id="PF01026">
    <property type="entry name" value="TatD_DNase"/>
    <property type="match status" value="1"/>
</dbReference>
<feature type="binding site" evidence="4">
    <location>
        <position position="154"/>
    </location>
    <ligand>
        <name>a divalent metal cation</name>
        <dbReference type="ChEBI" id="CHEBI:60240"/>
        <label>2</label>
    </ligand>
</feature>
<evidence type="ECO:0000313" key="5">
    <source>
        <dbReference type="EMBL" id="RST85005.1"/>
    </source>
</evidence>
<dbReference type="Proteomes" id="UP000278398">
    <property type="component" value="Unassembled WGS sequence"/>
</dbReference>
<comment type="similarity">
    <text evidence="1">Belongs to the metallo-dependent hydrolases superfamily. TatD-type hydrolase family.</text>
</comment>
<keyword evidence="3" id="KW-0378">Hydrolase</keyword>
<dbReference type="AlphaFoldDB" id="A0A429YU84"/>
<feature type="binding site" evidence="4">
    <location>
        <position position="128"/>
    </location>
    <ligand>
        <name>a divalent metal cation</name>
        <dbReference type="ChEBI" id="CHEBI:60240"/>
        <label>2</label>
    </ligand>
</feature>
<dbReference type="InterPro" id="IPR018228">
    <property type="entry name" value="DNase_TatD-rel_CS"/>
</dbReference>
<dbReference type="PIRSF" id="PIRSF005902">
    <property type="entry name" value="DNase_TatD"/>
    <property type="match status" value="1"/>
</dbReference>
<dbReference type="Gene3D" id="3.20.20.140">
    <property type="entry name" value="Metal-dependent hydrolases"/>
    <property type="match status" value="1"/>
</dbReference>
<dbReference type="GO" id="GO:0046872">
    <property type="term" value="F:metal ion binding"/>
    <property type="evidence" value="ECO:0007669"/>
    <property type="project" value="UniProtKB-KW"/>
</dbReference>
<dbReference type="EMBL" id="RWKW01000070">
    <property type="protein sequence ID" value="RST85005.1"/>
    <property type="molecule type" value="Genomic_DNA"/>
</dbReference>
<name>A0A429YU84_9HYPH</name>
<evidence type="ECO:0000256" key="4">
    <source>
        <dbReference type="PIRSR" id="PIRSR005902-1"/>
    </source>
</evidence>
<proteinExistence type="inferred from homology"/>